<dbReference type="PROSITE" id="PS50929">
    <property type="entry name" value="ABC_TM1F"/>
    <property type="match status" value="1"/>
</dbReference>
<sequence length="737" mass="85354">MKAKKKHKRKKKVPYVEQLQQAECGLCCVAMILRYYGSYFTLNDLREYLDIGRDGTTIRQLVNLMNKLNLKTKLYECSTEGLYYIELPAILFWEQRHFVILERIDEKYAYIVDPACGRRKLTVSELSSLYSNYAIYAYPNEKFVPKRKSENIWLYFLPIIFKGKRSYYFQIIIYSIITYFLTTFCIPIFIQKLIDNGLNKKDIAYIRESIMYLLLLLLIYFLSNFIKGLRLVKLKAFVDENLNKKVVEDVLKLPYKFFDLRNKADILFSVNSCYIIRELFINQMINGIIDCGAALFIICYMFSQSVHLTFVVIILFLLNLLVVKFSQPVIFENGKYLLNEQSKAQSVISEAIFSILGIKMHAIENEIYAIWENKYKDYMSRYINWQKRNNLIFSIQSFIQMISPIAVLSIGVIFTIKSLLSVGQVIAFYSLSNTFFSLSQSVVDTWLSFVNSSLYLERLSDIVRYEKESESEESVKINVKGNIELRNVSFSYTKHSAKVINNISLKIEQGKMIAIVGKSGAGKSTLAKLLAGLYSPSEGEILYDGIDLRRLDKKYIKKQIGIVPQDIMLFNRTIYENIVMNRKDVTLEEVKKVCQIAQIDDDIQKMPMGYYTIITEMGVNLSAGQRQRIALARALLNKPKIIILDEATSSLDPINEKKILDYFKNMGCTRIIITHRLSSITDADIIVVLDEGRIVEQGTHEELLRKNGMYTILYYNYNKNQAYADLENTKSKGLNCI</sequence>
<keyword evidence="2 9" id="KW-0812">Transmembrane</keyword>
<keyword evidence="4" id="KW-0378">Hydrolase</keyword>
<name>A0ABY7BKV7_9FIRM</name>
<evidence type="ECO:0000259" key="11">
    <source>
        <dbReference type="PROSITE" id="PS50929"/>
    </source>
</evidence>
<dbReference type="Proteomes" id="UP001164909">
    <property type="component" value="Chromosome"/>
</dbReference>
<keyword evidence="5" id="KW-0788">Thiol protease</keyword>
<feature type="domain" description="ABC transporter" evidence="10">
    <location>
        <begin position="483"/>
        <end position="716"/>
    </location>
</feature>
<gene>
    <name evidence="13" type="ORF">OTK00_001599</name>
</gene>
<dbReference type="Pfam" id="PF00664">
    <property type="entry name" value="ABC_membrane"/>
    <property type="match status" value="1"/>
</dbReference>
<evidence type="ECO:0000313" key="13">
    <source>
        <dbReference type="EMBL" id="WAM33125.1"/>
    </source>
</evidence>
<evidence type="ECO:0000256" key="6">
    <source>
        <dbReference type="ARBA" id="ARBA00022840"/>
    </source>
</evidence>
<dbReference type="Gene3D" id="3.40.50.300">
    <property type="entry name" value="P-loop containing nucleotide triphosphate hydrolases"/>
    <property type="match status" value="1"/>
</dbReference>
<dbReference type="Gene3D" id="1.20.1560.10">
    <property type="entry name" value="ABC transporter type 1, transmembrane domain"/>
    <property type="match status" value="1"/>
</dbReference>
<feature type="transmembrane region" description="Helical" evidence="9">
    <location>
        <begin position="210"/>
        <end position="226"/>
    </location>
</feature>
<evidence type="ECO:0000256" key="4">
    <source>
        <dbReference type="ARBA" id="ARBA00022801"/>
    </source>
</evidence>
<dbReference type="PROSITE" id="PS50893">
    <property type="entry name" value="ABC_TRANSPORTER_2"/>
    <property type="match status" value="1"/>
</dbReference>
<evidence type="ECO:0000256" key="3">
    <source>
        <dbReference type="ARBA" id="ARBA00022741"/>
    </source>
</evidence>
<dbReference type="Gene3D" id="3.90.70.10">
    <property type="entry name" value="Cysteine proteinases"/>
    <property type="match status" value="1"/>
</dbReference>
<reference evidence="13" key="1">
    <citation type="submission" date="2022-12" db="EMBL/GenBank/DDBJ databases">
        <authorList>
            <person name="Bing R.G."/>
            <person name="Willard D.J."/>
            <person name="Manesh M.J.H."/>
            <person name="Laemthong T."/>
            <person name="Crosby J.R."/>
            <person name="Kelly R.M."/>
        </authorList>
    </citation>
    <scope>NUCLEOTIDE SEQUENCE</scope>
    <source>
        <strain evidence="13">DSM 8990</strain>
    </source>
</reference>
<dbReference type="InterPro" id="IPR036640">
    <property type="entry name" value="ABC1_TM_sf"/>
</dbReference>
<feature type="domain" description="ABC transmembrane type-1" evidence="11">
    <location>
        <begin position="181"/>
        <end position="451"/>
    </location>
</feature>
<evidence type="ECO:0000256" key="1">
    <source>
        <dbReference type="ARBA" id="ARBA00004651"/>
    </source>
</evidence>
<dbReference type="SMART" id="SM00382">
    <property type="entry name" value="AAA"/>
    <property type="match status" value="1"/>
</dbReference>
<evidence type="ECO:0000256" key="9">
    <source>
        <dbReference type="SAM" id="Phobius"/>
    </source>
</evidence>
<protein>
    <submittedName>
        <fullName evidence="13">Peptidase domain-containing ABC transporter</fullName>
    </submittedName>
</protein>
<proteinExistence type="predicted"/>
<dbReference type="InterPro" id="IPR017871">
    <property type="entry name" value="ABC_transporter-like_CS"/>
</dbReference>
<keyword evidence="8 9" id="KW-0472">Membrane</keyword>
<dbReference type="SUPFAM" id="SSF90123">
    <property type="entry name" value="ABC transporter transmembrane region"/>
    <property type="match status" value="1"/>
</dbReference>
<dbReference type="InterPro" id="IPR005074">
    <property type="entry name" value="Peptidase_C39"/>
</dbReference>
<evidence type="ECO:0000256" key="8">
    <source>
        <dbReference type="ARBA" id="ARBA00023136"/>
    </source>
</evidence>
<dbReference type="Pfam" id="PF03412">
    <property type="entry name" value="Peptidase_C39"/>
    <property type="match status" value="1"/>
</dbReference>
<keyword evidence="5" id="KW-0645">Protease</keyword>
<organism evidence="13 14">
    <name type="scientific">Caldicellulosiruptor morganii</name>
    <dbReference type="NCBI Taxonomy" id="1387555"/>
    <lineage>
        <taxon>Bacteria</taxon>
        <taxon>Bacillati</taxon>
        <taxon>Bacillota</taxon>
        <taxon>Bacillota incertae sedis</taxon>
        <taxon>Caldicellulosiruptorales</taxon>
        <taxon>Caldicellulosiruptoraceae</taxon>
        <taxon>Caldicellulosiruptor</taxon>
    </lineage>
</organism>
<dbReference type="PROSITE" id="PS00211">
    <property type="entry name" value="ABC_TRANSPORTER_1"/>
    <property type="match status" value="1"/>
</dbReference>
<feature type="domain" description="Peptidase C39" evidence="12">
    <location>
        <begin position="18"/>
        <end position="137"/>
    </location>
</feature>
<dbReference type="SUPFAM" id="SSF52540">
    <property type="entry name" value="P-loop containing nucleoside triphosphate hydrolases"/>
    <property type="match status" value="1"/>
</dbReference>
<keyword evidence="14" id="KW-1185">Reference proteome</keyword>
<dbReference type="EMBL" id="CP113865">
    <property type="protein sequence ID" value="WAM33125.1"/>
    <property type="molecule type" value="Genomic_DNA"/>
</dbReference>
<keyword evidence="3" id="KW-0547">Nucleotide-binding</keyword>
<evidence type="ECO:0000256" key="7">
    <source>
        <dbReference type="ARBA" id="ARBA00022989"/>
    </source>
</evidence>
<feature type="transmembrane region" description="Helical" evidence="9">
    <location>
        <begin position="284"/>
        <end position="303"/>
    </location>
</feature>
<evidence type="ECO:0000256" key="5">
    <source>
        <dbReference type="ARBA" id="ARBA00022807"/>
    </source>
</evidence>
<dbReference type="Pfam" id="PF00005">
    <property type="entry name" value="ABC_tran"/>
    <property type="match status" value="1"/>
</dbReference>
<dbReference type="InterPro" id="IPR039421">
    <property type="entry name" value="Type_1_exporter"/>
</dbReference>
<dbReference type="PANTHER" id="PTHR43394">
    <property type="entry name" value="ATP-DEPENDENT PERMEASE MDL1, MITOCHONDRIAL"/>
    <property type="match status" value="1"/>
</dbReference>
<evidence type="ECO:0000256" key="2">
    <source>
        <dbReference type="ARBA" id="ARBA00022692"/>
    </source>
</evidence>
<keyword evidence="7 9" id="KW-1133">Transmembrane helix</keyword>
<dbReference type="InterPro" id="IPR003593">
    <property type="entry name" value="AAA+_ATPase"/>
</dbReference>
<keyword evidence="6" id="KW-0067">ATP-binding</keyword>
<feature type="transmembrane region" description="Helical" evidence="9">
    <location>
        <begin position="309"/>
        <end position="326"/>
    </location>
</feature>
<dbReference type="PROSITE" id="PS50990">
    <property type="entry name" value="PEPTIDASE_C39"/>
    <property type="match status" value="1"/>
</dbReference>
<dbReference type="RefSeq" id="WP_045169790.1">
    <property type="nucleotide sequence ID" value="NZ_CP113865.1"/>
</dbReference>
<dbReference type="PANTHER" id="PTHR43394:SF1">
    <property type="entry name" value="ATP-BINDING CASSETTE SUB-FAMILY B MEMBER 10, MITOCHONDRIAL"/>
    <property type="match status" value="1"/>
</dbReference>
<evidence type="ECO:0000259" key="12">
    <source>
        <dbReference type="PROSITE" id="PS50990"/>
    </source>
</evidence>
<evidence type="ECO:0000259" key="10">
    <source>
        <dbReference type="PROSITE" id="PS50893"/>
    </source>
</evidence>
<feature type="transmembrane region" description="Helical" evidence="9">
    <location>
        <begin position="167"/>
        <end position="190"/>
    </location>
</feature>
<accession>A0ABY7BKV7</accession>
<dbReference type="InterPro" id="IPR027417">
    <property type="entry name" value="P-loop_NTPase"/>
</dbReference>
<dbReference type="InterPro" id="IPR011527">
    <property type="entry name" value="ABC1_TM_dom"/>
</dbReference>
<dbReference type="InterPro" id="IPR003439">
    <property type="entry name" value="ABC_transporter-like_ATP-bd"/>
</dbReference>
<evidence type="ECO:0000313" key="14">
    <source>
        <dbReference type="Proteomes" id="UP001164909"/>
    </source>
</evidence>
<comment type="subcellular location">
    <subcellularLocation>
        <location evidence="1">Cell membrane</location>
        <topology evidence="1">Multi-pass membrane protein</topology>
    </subcellularLocation>
</comment>
<feature type="transmembrane region" description="Helical" evidence="9">
    <location>
        <begin position="391"/>
        <end position="416"/>
    </location>
</feature>